<protein>
    <submittedName>
        <fullName evidence="1">Uncharacterized protein</fullName>
    </submittedName>
</protein>
<feature type="non-terminal residue" evidence="1">
    <location>
        <position position="1"/>
    </location>
</feature>
<dbReference type="GeneID" id="25318959"/>
<keyword evidence="2" id="KW-1185">Reference proteome</keyword>
<evidence type="ECO:0000313" key="2">
    <source>
        <dbReference type="Proteomes" id="UP000053958"/>
    </source>
</evidence>
<dbReference type="RefSeq" id="XP_013325967.1">
    <property type="nucleotide sequence ID" value="XM_013470513.1"/>
</dbReference>
<sequence>PAAKQHAAGRLTPLLALVRRGAMRQTLQTSFRPALAPKPPPAEEVWLLPLLLDPALKFAVGPIPVHLLCSRRDQTSSVLVALLPVTPHLTSSEAIPGSQPLKLR</sequence>
<proteinExistence type="predicted"/>
<evidence type="ECO:0000313" key="1">
    <source>
        <dbReference type="EMBL" id="KKA19355.1"/>
    </source>
</evidence>
<gene>
    <name evidence="1" type="ORF">T310_6663</name>
</gene>
<reference evidence="1 2" key="1">
    <citation type="submission" date="2015-04" db="EMBL/GenBank/DDBJ databases">
        <authorList>
            <person name="Heijne W.H."/>
            <person name="Fedorova N.D."/>
            <person name="Nierman W.C."/>
            <person name="Vollebregt A.W."/>
            <person name="Zhao Z."/>
            <person name="Wu L."/>
            <person name="Kumar M."/>
            <person name="Stam H."/>
            <person name="van den Berg M.A."/>
            <person name="Pel H.J."/>
        </authorList>
    </citation>
    <scope>NUCLEOTIDE SEQUENCE [LARGE SCALE GENOMIC DNA]</scope>
    <source>
        <strain evidence="1 2">CBS 393.64</strain>
    </source>
</reference>
<name>A0A0F4YMN5_RASE3</name>
<comment type="caution">
    <text evidence="1">The sequence shown here is derived from an EMBL/GenBank/DDBJ whole genome shotgun (WGS) entry which is preliminary data.</text>
</comment>
<dbReference type="EMBL" id="LASV01000356">
    <property type="protein sequence ID" value="KKA19355.1"/>
    <property type="molecule type" value="Genomic_DNA"/>
</dbReference>
<dbReference type="AlphaFoldDB" id="A0A0F4YMN5"/>
<accession>A0A0F4YMN5</accession>
<dbReference type="Proteomes" id="UP000053958">
    <property type="component" value="Unassembled WGS sequence"/>
</dbReference>
<organism evidence="1 2">
    <name type="scientific">Rasamsonia emersonii (strain ATCC 16479 / CBS 393.64 / IMI 116815)</name>
    <dbReference type="NCBI Taxonomy" id="1408163"/>
    <lineage>
        <taxon>Eukaryota</taxon>
        <taxon>Fungi</taxon>
        <taxon>Dikarya</taxon>
        <taxon>Ascomycota</taxon>
        <taxon>Pezizomycotina</taxon>
        <taxon>Eurotiomycetes</taxon>
        <taxon>Eurotiomycetidae</taxon>
        <taxon>Eurotiales</taxon>
        <taxon>Trichocomaceae</taxon>
        <taxon>Rasamsonia</taxon>
    </lineage>
</organism>